<evidence type="ECO:0000256" key="1">
    <source>
        <dbReference type="SAM" id="SignalP"/>
    </source>
</evidence>
<reference evidence="2 3" key="1">
    <citation type="submission" date="2016-10" db="EMBL/GenBank/DDBJ databases">
        <title>The genome of Paramicrosporidium saccamoebae is the missing link in understanding Cryptomycota and Microsporidia evolution.</title>
        <authorList>
            <person name="Quandt C.A."/>
            <person name="Beaudet D."/>
            <person name="Corsaro D."/>
            <person name="Michel R."/>
            <person name="Corradi N."/>
            <person name="James T."/>
        </authorList>
    </citation>
    <scope>NUCLEOTIDE SEQUENCE [LARGE SCALE GENOMIC DNA]</scope>
    <source>
        <strain evidence="2 3">KSL3</strain>
    </source>
</reference>
<dbReference type="EMBL" id="MTSL01000129">
    <property type="protein sequence ID" value="PJF18324.1"/>
    <property type="molecule type" value="Genomic_DNA"/>
</dbReference>
<sequence>MGLEAPKLLVLVFLGCLTYIALRTQFSAKFEEEVLCGGSSCTLMKHRVLSLQKPPFDTDSADLTKDKVDKSDVEIDNAKPTDTDNTEIIKDTESTGTTKNTENIETNKNAEHVANTGIAANPGSAEHAKDTENAETIKNTEHAANTENVEAIKNIETNKNAEAIIPSKSTTDAKSIYCYYEKVYSGVDTMMKIWLRAWHMQGFHPRILSAQHAKLHPRYEYYMDAFAKHPTINFKQYEMTCYRRWLAFSAVGGGTFSDYDIMPFGPVSFPAIHNDSLQTYLEYAPMFTHAGPAGMERQLEFMANYSGRVDIREDGRKHLSDMIIMRYNMGFYGPLLKEPPLIHFSNREASDFCKFDPKCGKRERFAADTVLLGRLTARRVVMLTPPGVGVVDDPTLYGLGLLEERVKQLSAYLVQCSCRGFVAPYIPKSYEDTRVQFTHTFPTDFVPGDHLVFFAYDREMKNEYDPQTLQRLVELYNTPDVIPLKTSDPGACQTVIGYNLGWYCENNVIKFTSTKGPAAPWAEYEMFNGRFSELFDSYAALDKQLQNMQ</sequence>
<comment type="caution">
    <text evidence="2">The sequence shown here is derived from an EMBL/GenBank/DDBJ whole genome shotgun (WGS) entry which is preliminary data.</text>
</comment>
<evidence type="ECO:0000313" key="2">
    <source>
        <dbReference type="EMBL" id="PJF18324.1"/>
    </source>
</evidence>
<proteinExistence type="predicted"/>
<protein>
    <submittedName>
        <fullName evidence="2">Uncharacterized protein</fullName>
    </submittedName>
</protein>
<evidence type="ECO:0000313" key="3">
    <source>
        <dbReference type="Proteomes" id="UP000240830"/>
    </source>
</evidence>
<feature type="chain" id="PRO_5014123514" evidence="1">
    <location>
        <begin position="24"/>
        <end position="549"/>
    </location>
</feature>
<keyword evidence="1" id="KW-0732">Signal</keyword>
<gene>
    <name evidence="2" type="ORF">PSACC_01866</name>
</gene>
<keyword evidence="3" id="KW-1185">Reference proteome</keyword>
<dbReference type="Proteomes" id="UP000240830">
    <property type="component" value="Unassembled WGS sequence"/>
</dbReference>
<name>A0A2H9TKQ7_9FUNG</name>
<dbReference type="OrthoDB" id="5312133at2759"/>
<accession>A0A2H9TKQ7</accession>
<organism evidence="2 3">
    <name type="scientific">Paramicrosporidium saccamoebae</name>
    <dbReference type="NCBI Taxonomy" id="1246581"/>
    <lineage>
        <taxon>Eukaryota</taxon>
        <taxon>Fungi</taxon>
        <taxon>Fungi incertae sedis</taxon>
        <taxon>Cryptomycota</taxon>
        <taxon>Cryptomycota incertae sedis</taxon>
        <taxon>Paramicrosporidium</taxon>
    </lineage>
</organism>
<feature type="signal peptide" evidence="1">
    <location>
        <begin position="1"/>
        <end position="23"/>
    </location>
</feature>
<dbReference type="AlphaFoldDB" id="A0A2H9TKQ7"/>